<dbReference type="EMBL" id="CM003529">
    <property type="protein sequence ID" value="RCV11565.1"/>
    <property type="molecule type" value="Genomic_DNA"/>
</dbReference>
<evidence type="ECO:0000256" key="11">
    <source>
        <dbReference type="ARBA" id="ARBA00060112"/>
    </source>
</evidence>
<dbReference type="GO" id="GO:0008270">
    <property type="term" value="F:zinc ion binding"/>
    <property type="evidence" value="ECO:0007669"/>
    <property type="project" value="UniProtKB-KW"/>
</dbReference>
<dbReference type="PANTHER" id="PTHR12549">
    <property type="entry name" value="JMJC DOMAIN-CONTAINING HISTONE DEMETHYLATION PROTEIN"/>
    <property type="match status" value="1"/>
</dbReference>
<keyword evidence="9" id="KW-0804">Transcription</keyword>
<evidence type="ECO:0000256" key="12">
    <source>
        <dbReference type="PROSITE-ProRule" id="PRU00175"/>
    </source>
</evidence>
<dbReference type="OrthoDB" id="1667110at2759"/>
<evidence type="ECO:0000256" key="7">
    <source>
        <dbReference type="ARBA" id="ARBA00023004"/>
    </source>
</evidence>
<evidence type="ECO:0000256" key="2">
    <source>
        <dbReference type="ARBA" id="ARBA00006801"/>
    </source>
</evidence>
<feature type="compositionally biased region" description="Polar residues" evidence="13">
    <location>
        <begin position="505"/>
        <end position="518"/>
    </location>
</feature>
<keyword evidence="6" id="KW-0560">Oxidoreductase</keyword>
<evidence type="ECO:0000256" key="8">
    <source>
        <dbReference type="ARBA" id="ARBA00023015"/>
    </source>
</evidence>
<evidence type="ECO:0000256" key="9">
    <source>
        <dbReference type="ARBA" id="ARBA00023163"/>
    </source>
</evidence>
<dbReference type="KEGG" id="sita:101782484"/>
<feature type="compositionally biased region" description="Basic and acidic residues" evidence="13">
    <location>
        <begin position="24"/>
        <end position="53"/>
    </location>
</feature>
<keyword evidence="5" id="KW-0862">Zinc</keyword>
<feature type="domain" description="JmjC" evidence="15">
    <location>
        <begin position="737"/>
        <end position="962"/>
    </location>
</feature>
<dbReference type="InterPro" id="IPR003347">
    <property type="entry name" value="JmjC_dom"/>
</dbReference>
<dbReference type="AlphaFoldDB" id="A0A368Q0N3"/>
<dbReference type="PANTHER" id="PTHR12549:SF53">
    <property type="entry name" value="JMJC DOMAIN-CONTAINING PROTEIN"/>
    <property type="match status" value="1"/>
</dbReference>
<sequence>MTTVGLRMGPVGGWRMGAVDEEGEERRGGMGEEKEEGKDGKDEDWGVEQERKSSRGKRKRTAPRGRRPGVGPGPKRRRAAAATERRPSGQGAPPRGTGEPSPEEGVNAAAAAAAPEEDGEYVAPSTSGTGGAGRKQAGGRVRRSCHRCKRATQSPKDMIRCEMCEQRIYCVPCVRKRYPTMSDAEVRERCPSCRGVCNCTSCKDKQVGPESLVLKKCNSIGSTTRKKRPISACVESHRIPSAARQTKGIDHSIVRTNMMNNASAMLDEVDTSDVSTDAPETKRKYASYLLHYLLPCLTQLSKDQMEEKEVEARIQGLELSELIVEQAEIRRDERVFCDNCRTSIFDLHRSCPDCMYDLCIVCCKELRECHLEGSCQEAPVDYPERGPDYMHGGDLGPSPNSNLIKETGLPSHQSESIKQEADPDGTIHCPPSELGGRGNDYMHGGDPDPLSDSNLINNKKTGLSSQQSESIKWEADPDGTIHGPSSELGGCVHGGDPDPPPDSKLINNEETGLPSHQSESVKWEADPDGTIHCPPSELGGCGNHVLELRQFFEKDRLSKLEMAALQMSKQLQPDIISTDTCECSCSANHESSRKAATREKSADNCIYCPISDGGKPDDLKHFQKHWVKGEPVIVQGVLKKMSHFSWEPPAMWSEIHGTNSSSEMKKVKATDCLSCCEVEICTKDFFEGYYEGRMYRNLWPEMLKLKDWPTSNHFENILPSHGRKYINSLPFQPYTNLKSGLLNISALLPGDILKLDMGPKSYIAYGCAQELSRGDSVTKLHCDLSDAVNVLMHTFKVEPSEEQKREIRNLKIRHTEQDKKEKVATDGNDTSMEHADTSPIYCADDGGGALWDIFRREDVGKLKEYLTKHSKEFRHMYCSPVEKTFNPVHDETFYLTNKHKRKLKEEYGIEPWTFVQRLGEAVFIPAGCPHQVRNLKSCTKIALDFVSPENIQQCLSLTEDFRRLPKNHRAKEDKLEVKKMIVYAVERALQILEEPCPSPERKPEAD</sequence>
<dbReference type="Pfam" id="PF10497">
    <property type="entry name" value="zf-4CXXC_R1"/>
    <property type="match status" value="1"/>
</dbReference>
<keyword evidence="10" id="KW-0539">Nucleus</keyword>
<name>A0A368Q0N3_SETIT</name>
<feature type="compositionally biased region" description="Polar residues" evidence="13">
    <location>
        <begin position="398"/>
        <end position="414"/>
    </location>
</feature>
<evidence type="ECO:0000256" key="10">
    <source>
        <dbReference type="ARBA" id="ARBA00023242"/>
    </source>
</evidence>
<feature type="region of interest" description="Disordered" evidence="13">
    <location>
        <begin position="815"/>
        <end position="838"/>
    </location>
</feature>
<evidence type="ECO:0008006" key="17">
    <source>
        <dbReference type="Google" id="ProtNLM"/>
    </source>
</evidence>
<evidence type="ECO:0000313" key="16">
    <source>
        <dbReference type="EMBL" id="RCV11565.1"/>
    </source>
</evidence>
<reference evidence="16" key="1">
    <citation type="journal article" date="2012" name="Nat. Biotechnol.">
        <title>Reference genome sequence of the model plant Setaria.</title>
        <authorList>
            <person name="Bennetzen J.L."/>
            <person name="Schmutz J."/>
            <person name="Wang H."/>
            <person name="Percifield R."/>
            <person name="Hawkins J."/>
            <person name="Pontaroli A.C."/>
            <person name="Estep M."/>
            <person name="Feng L."/>
            <person name="Vaughn J.N."/>
            <person name="Grimwood J."/>
            <person name="Jenkins J."/>
            <person name="Barry K."/>
            <person name="Lindquist E."/>
            <person name="Hellsten U."/>
            <person name="Deshpande S."/>
            <person name="Wang X."/>
            <person name="Wu X."/>
            <person name="Mitros T."/>
            <person name="Triplett J."/>
            <person name="Yang X."/>
            <person name="Ye C.Y."/>
            <person name="Mauro-Herrera M."/>
            <person name="Wang L."/>
            <person name="Li P."/>
            <person name="Sharma M."/>
            <person name="Sharma R."/>
            <person name="Ronald P.C."/>
            <person name="Panaud O."/>
            <person name="Kellogg E.A."/>
            <person name="Brutnell T.P."/>
            <person name="Doust A.N."/>
            <person name="Tuskan G.A."/>
            <person name="Rokhsar D."/>
            <person name="Devos K.M."/>
        </authorList>
    </citation>
    <scope>NUCLEOTIDE SEQUENCE [LARGE SCALE GENOMIC DNA]</scope>
    <source>
        <strain evidence="16">Yugu1</strain>
    </source>
</reference>
<accession>A0A368Q0N3</accession>
<feature type="compositionally biased region" description="Basic and acidic residues" evidence="13">
    <location>
        <begin position="815"/>
        <end position="824"/>
    </location>
</feature>
<dbReference type="PROSITE" id="PS51184">
    <property type="entry name" value="JMJC"/>
    <property type="match status" value="1"/>
</dbReference>
<feature type="region of interest" description="Disordered" evidence="13">
    <location>
        <begin position="386"/>
        <end position="518"/>
    </location>
</feature>
<evidence type="ECO:0000256" key="3">
    <source>
        <dbReference type="ARBA" id="ARBA00022723"/>
    </source>
</evidence>
<dbReference type="InterPro" id="IPR045109">
    <property type="entry name" value="LSDs-like"/>
</dbReference>
<evidence type="ECO:0000256" key="4">
    <source>
        <dbReference type="ARBA" id="ARBA00022771"/>
    </source>
</evidence>
<dbReference type="Pfam" id="PF02373">
    <property type="entry name" value="JmjC"/>
    <property type="match status" value="1"/>
</dbReference>
<dbReference type="GO" id="GO:0016491">
    <property type="term" value="F:oxidoreductase activity"/>
    <property type="evidence" value="ECO:0007669"/>
    <property type="project" value="UniProtKB-KW"/>
</dbReference>
<keyword evidence="7" id="KW-0408">Iron</keyword>
<evidence type="ECO:0000259" key="14">
    <source>
        <dbReference type="PROSITE" id="PS50089"/>
    </source>
</evidence>
<dbReference type="Gene3D" id="2.60.120.650">
    <property type="entry name" value="Cupin"/>
    <property type="match status" value="1"/>
</dbReference>
<feature type="compositionally biased region" description="Basic residues" evidence="13">
    <location>
        <begin position="140"/>
        <end position="149"/>
    </location>
</feature>
<organism evidence="16">
    <name type="scientific">Setaria italica</name>
    <name type="common">Foxtail millet</name>
    <name type="synonym">Panicum italicum</name>
    <dbReference type="NCBI Taxonomy" id="4555"/>
    <lineage>
        <taxon>Eukaryota</taxon>
        <taxon>Viridiplantae</taxon>
        <taxon>Streptophyta</taxon>
        <taxon>Embryophyta</taxon>
        <taxon>Tracheophyta</taxon>
        <taxon>Spermatophyta</taxon>
        <taxon>Magnoliopsida</taxon>
        <taxon>Liliopsida</taxon>
        <taxon>Poales</taxon>
        <taxon>Poaceae</taxon>
        <taxon>PACMAD clade</taxon>
        <taxon>Panicoideae</taxon>
        <taxon>Panicodae</taxon>
        <taxon>Paniceae</taxon>
        <taxon>Cenchrinae</taxon>
        <taxon>Setaria</taxon>
    </lineage>
</organism>
<gene>
    <name evidence="16" type="ORF">SETIT_2G196000v2</name>
</gene>
<dbReference type="SMART" id="SM00558">
    <property type="entry name" value="JmjC"/>
    <property type="match status" value="1"/>
</dbReference>
<dbReference type="GO" id="GO:0032454">
    <property type="term" value="F:histone H3K9 demethylase activity"/>
    <property type="evidence" value="ECO:0007669"/>
    <property type="project" value="InterPro"/>
</dbReference>
<comment type="subcellular location">
    <subcellularLocation>
        <location evidence="1">Nucleus</location>
    </subcellularLocation>
</comment>
<evidence type="ECO:0000259" key="15">
    <source>
        <dbReference type="PROSITE" id="PS51184"/>
    </source>
</evidence>
<dbReference type="PROSITE" id="PS50089">
    <property type="entry name" value="ZF_RING_2"/>
    <property type="match status" value="1"/>
</dbReference>
<proteinExistence type="inferred from homology"/>
<protein>
    <recommendedName>
        <fullName evidence="17">JmjC domain-containing protein</fullName>
    </recommendedName>
</protein>
<feature type="compositionally biased region" description="Polar residues" evidence="13">
    <location>
        <begin position="451"/>
        <end position="470"/>
    </location>
</feature>
<feature type="region of interest" description="Disordered" evidence="13">
    <location>
        <begin position="1"/>
        <end position="149"/>
    </location>
</feature>
<evidence type="ECO:0000256" key="1">
    <source>
        <dbReference type="ARBA" id="ARBA00004123"/>
    </source>
</evidence>
<evidence type="ECO:0000256" key="5">
    <source>
        <dbReference type="ARBA" id="ARBA00022833"/>
    </source>
</evidence>
<evidence type="ECO:0000256" key="13">
    <source>
        <dbReference type="SAM" id="MobiDB-lite"/>
    </source>
</evidence>
<dbReference type="GO" id="GO:0005634">
    <property type="term" value="C:nucleus"/>
    <property type="evidence" value="ECO:0007669"/>
    <property type="project" value="UniProtKB-SubCell"/>
</dbReference>
<dbReference type="InterPro" id="IPR018866">
    <property type="entry name" value="Znf-4CXXC_R1"/>
</dbReference>
<evidence type="ECO:0000256" key="6">
    <source>
        <dbReference type="ARBA" id="ARBA00023002"/>
    </source>
</evidence>
<dbReference type="FunFam" id="2.60.120.650:FF:000026">
    <property type="entry name" value="Transcription factor jumonji domain-containing protein"/>
    <property type="match status" value="1"/>
</dbReference>
<comment type="function">
    <text evidence="11">May function as histone H3 lysine demethylase and be involved in regulation of gene expression.</text>
</comment>
<keyword evidence="4 12" id="KW-0863">Zinc-finger</keyword>
<feature type="compositionally biased region" description="Basic residues" evidence="13">
    <location>
        <begin position="54"/>
        <end position="67"/>
    </location>
</feature>
<comment type="similarity">
    <text evidence="2">Belongs to the JARID1 histone demethylase family.</text>
</comment>
<dbReference type="InterPro" id="IPR001841">
    <property type="entry name" value="Znf_RING"/>
</dbReference>
<keyword evidence="3" id="KW-0479">Metal-binding</keyword>
<dbReference type="SUPFAM" id="SSF51197">
    <property type="entry name" value="Clavaminate synthase-like"/>
    <property type="match status" value="1"/>
</dbReference>
<reference evidence="16" key="2">
    <citation type="submission" date="2015-07" db="EMBL/GenBank/DDBJ databases">
        <authorList>
            <person name="Noorani M."/>
        </authorList>
    </citation>
    <scope>NUCLEOTIDE SEQUENCE</scope>
    <source>
        <strain evidence="16">Yugu1</strain>
    </source>
</reference>
<keyword evidence="8" id="KW-0805">Transcription regulation</keyword>
<feature type="domain" description="RING-type" evidence="14">
    <location>
        <begin position="145"/>
        <end position="194"/>
    </location>
</feature>